<dbReference type="Gene3D" id="1.20.5.1930">
    <property type="match status" value="1"/>
</dbReference>
<keyword evidence="9" id="KW-0472">Membrane</keyword>
<feature type="transmembrane region" description="Helical" evidence="9">
    <location>
        <begin position="41"/>
        <end position="63"/>
    </location>
</feature>
<reference evidence="13" key="1">
    <citation type="journal article" date="2019" name="Int. J. Syst. Evol. Microbiol.">
        <title>The Global Catalogue of Microorganisms (GCM) 10K type strain sequencing project: providing services to taxonomists for standard genome sequencing and annotation.</title>
        <authorList>
            <consortium name="The Broad Institute Genomics Platform"/>
            <consortium name="The Broad Institute Genome Sequencing Center for Infectious Disease"/>
            <person name="Wu L."/>
            <person name="Ma J."/>
        </authorList>
    </citation>
    <scope>NUCLEOTIDE SEQUENCE [LARGE SCALE GENOMIC DNA]</scope>
    <source>
        <strain evidence="13">JCM 16578</strain>
    </source>
</reference>
<keyword evidence="13" id="KW-1185">Reference proteome</keyword>
<keyword evidence="3" id="KW-0597">Phosphoprotein</keyword>
<organism evidence="12 13">
    <name type="scientific">Streptomyces lannensis</name>
    <dbReference type="NCBI Taxonomy" id="766498"/>
    <lineage>
        <taxon>Bacteria</taxon>
        <taxon>Bacillati</taxon>
        <taxon>Actinomycetota</taxon>
        <taxon>Actinomycetes</taxon>
        <taxon>Kitasatosporales</taxon>
        <taxon>Streptomycetaceae</taxon>
        <taxon>Streptomyces</taxon>
    </lineage>
</organism>
<dbReference type="CDD" id="cd16917">
    <property type="entry name" value="HATPase_UhpB-NarQ-NarX-like"/>
    <property type="match status" value="1"/>
</dbReference>
<feature type="transmembrane region" description="Helical" evidence="9">
    <location>
        <begin position="69"/>
        <end position="93"/>
    </location>
</feature>
<dbReference type="PANTHER" id="PTHR24421:SF10">
    <property type="entry name" value="NITRATE_NITRITE SENSOR PROTEIN NARQ"/>
    <property type="match status" value="1"/>
</dbReference>
<keyword evidence="7" id="KW-0067">ATP-binding</keyword>
<dbReference type="InterPro" id="IPR050482">
    <property type="entry name" value="Sensor_HK_TwoCompSys"/>
</dbReference>
<keyword evidence="5" id="KW-0547">Nucleotide-binding</keyword>
<dbReference type="Proteomes" id="UP001501563">
    <property type="component" value="Unassembled WGS sequence"/>
</dbReference>
<comment type="caution">
    <text evidence="12">The sequence shown here is derived from an EMBL/GenBank/DDBJ whole genome shotgun (WGS) entry which is preliminary data.</text>
</comment>
<dbReference type="InterPro" id="IPR011712">
    <property type="entry name" value="Sig_transdc_His_kin_sub3_dim/P"/>
</dbReference>
<sequence length="384" mass="40818">MASGVFSASFWSPRRVDAALVIAATTLGVGNSWIKPSNGLLLTGAPLPLTATVSGAVGLLLWWRRRHPFAVGCLVVLCHLLCFTPTALAIALYTVGTAYRRQARVLAFFVIVASVADIGTLWSGGAWDPREAGYTLALAIGPLAVGGAVGLRRDLTTAARAQLATLEREQELLVQRTRVEERSRIARDMHDVVAHRVGHIVLTAGALRVGAAAHEPKIADAAELIRREGRHALEELREILGILTPGRRAPRAPRPDADELSGLVERCRRTGQLISLCVEGFPEALPTVVQQALYRTLQEALTNAAKHAPGASVDVDLHCRVDGVHLTVSNGPATRSPDDDLPSGGHGLVGLRERAALLGGHIDAAPSADGFRVALHLPSRPSTE</sequence>
<keyword evidence="4" id="KW-0808">Transferase</keyword>
<feature type="transmembrane region" description="Helical" evidence="9">
    <location>
        <begin position="16"/>
        <end position="34"/>
    </location>
</feature>
<evidence type="ECO:0000256" key="1">
    <source>
        <dbReference type="ARBA" id="ARBA00000085"/>
    </source>
</evidence>
<dbReference type="RefSeq" id="WP_345554332.1">
    <property type="nucleotide sequence ID" value="NZ_BAAAZA010000058.1"/>
</dbReference>
<name>A0ABP7LP98_9ACTN</name>
<comment type="catalytic activity">
    <reaction evidence="1">
        <text>ATP + protein L-histidine = ADP + protein N-phospho-L-histidine.</text>
        <dbReference type="EC" id="2.7.13.3"/>
    </reaction>
</comment>
<keyword evidence="6" id="KW-0418">Kinase</keyword>
<dbReference type="InterPro" id="IPR036890">
    <property type="entry name" value="HATPase_C_sf"/>
</dbReference>
<dbReference type="Pfam" id="PF02518">
    <property type="entry name" value="HATPase_c"/>
    <property type="match status" value="1"/>
</dbReference>
<dbReference type="PANTHER" id="PTHR24421">
    <property type="entry name" value="NITRATE/NITRITE SENSOR PROTEIN NARX-RELATED"/>
    <property type="match status" value="1"/>
</dbReference>
<dbReference type="EMBL" id="BAAAZA010000058">
    <property type="protein sequence ID" value="GAA3904844.1"/>
    <property type="molecule type" value="Genomic_DNA"/>
</dbReference>
<evidence type="ECO:0000256" key="7">
    <source>
        <dbReference type="ARBA" id="ARBA00022840"/>
    </source>
</evidence>
<dbReference type="InterPro" id="IPR003594">
    <property type="entry name" value="HATPase_dom"/>
</dbReference>
<gene>
    <name evidence="12" type="ORF">GCM10022207_87730</name>
</gene>
<feature type="transmembrane region" description="Helical" evidence="9">
    <location>
        <begin position="105"/>
        <end position="127"/>
    </location>
</feature>
<evidence type="ECO:0000256" key="2">
    <source>
        <dbReference type="ARBA" id="ARBA00012438"/>
    </source>
</evidence>
<dbReference type="Pfam" id="PF07730">
    <property type="entry name" value="HisKA_3"/>
    <property type="match status" value="1"/>
</dbReference>
<evidence type="ECO:0000259" key="10">
    <source>
        <dbReference type="Pfam" id="PF02518"/>
    </source>
</evidence>
<evidence type="ECO:0000256" key="8">
    <source>
        <dbReference type="ARBA" id="ARBA00023012"/>
    </source>
</evidence>
<keyword evidence="9" id="KW-0812">Transmembrane</keyword>
<protein>
    <recommendedName>
        <fullName evidence="2">histidine kinase</fullName>
        <ecNumber evidence="2">2.7.13.3</ecNumber>
    </recommendedName>
</protein>
<evidence type="ECO:0000256" key="4">
    <source>
        <dbReference type="ARBA" id="ARBA00022679"/>
    </source>
</evidence>
<evidence type="ECO:0000256" key="3">
    <source>
        <dbReference type="ARBA" id="ARBA00022553"/>
    </source>
</evidence>
<evidence type="ECO:0000313" key="12">
    <source>
        <dbReference type="EMBL" id="GAA3904844.1"/>
    </source>
</evidence>
<dbReference type="EC" id="2.7.13.3" evidence="2"/>
<feature type="domain" description="Signal transduction histidine kinase subgroup 3 dimerisation and phosphoacceptor" evidence="11">
    <location>
        <begin position="181"/>
        <end position="246"/>
    </location>
</feature>
<evidence type="ECO:0000256" key="6">
    <source>
        <dbReference type="ARBA" id="ARBA00022777"/>
    </source>
</evidence>
<evidence type="ECO:0000256" key="9">
    <source>
        <dbReference type="SAM" id="Phobius"/>
    </source>
</evidence>
<accession>A0ABP7LP98</accession>
<feature type="transmembrane region" description="Helical" evidence="9">
    <location>
        <begin position="133"/>
        <end position="151"/>
    </location>
</feature>
<evidence type="ECO:0000256" key="5">
    <source>
        <dbReference type="ARBA" id="ARBA00022741"/>
    </source>
</evidence>
<evidence type="ECO:0000259" key="11">
    <source>
        <dbReference type="Pfam" id="PF07730"/>
    </source>
</evidence>
<dbReference type="Gene3D" id="3.30.565.10">
    <property type="entry name" value="Histidine kinase-like ATPase, C-terminal domain"/>
    <property type="match status" value="1"/>
</dbReference>
<feature type="domain" description="Histidine kinase/HSP90-like ATPase" evidence="10">
    <location>
        <begin position="290"/>
        <end position="380"/>
    </location>
</feature>
<keyword evidence="8" id="KW-0902">Two-component regulatory system</keyword>
<keyword evidence="9" id="KW-1133">Transmembrane helix</keyword>
<evidence type="ECO:0000313" key="13">
    <source>
        <dbReference type="Proteomes" id="UP001501563"/>
    </source>
</evidence>
<proteinExistence type="predicted"/>
<dbReference type="SUPFAM" id="SSF55874">
    <property type="entry name" value="ATPase domain of HSP90 chaperone/DNA topoisomerase II/histidine kinase"/>
    <property type="match status" value="1"/>
</dbReference>